<dbReference type="InterPro" id="IPR036197">
    <property type="entry name" value="NarG-like_sf"/>
</dbReference>
<feature type="transmembrane region" description="Helical" evidence="1">
    <location>
        <begin position="175"/>
        <end position="205"/>
    </location>
</feature>
<dbReference type="AlphaFoldDB" id="A0A401FZB9"/>
<dbReference type="InterPro" id="IPR054903">
    <property type="entry name" value="sulf_resp_HmcE"/>
</dbReference>
<feature type="transmembrane region" description="Helical" evidence="1">
    <location>
        <begin position="150"/>
        <end position="169"/>
    </location>
</feature>
<evidence type="ECO:0008006" key="4">
    <source>
        <dbReference type="Google" id="ProtNLM"/>
    </source>
</evidence>
<dbReference type="SUPFAM" id="SSF103501">
    <property type="entry name" value="Respiratory nitrate reductase 1 gamma chain"/>
    <property type="match status" value="1"/>
</dbReference>
<dbReference type="OrthoDB" id="5450521at2"/>
<feature type="transmembrane region" description="Helical" evidence="1">
    <location>
        <begin position="116"/>
        <end position="138"/>
    </location>
</feature>
<dbReference type="Gene3D" id="1.20.950.20">
    <property type="entry name" value="Transmembrane di-heme cytochromes, Chain C"/>
    <property type="match status" value="1"/>
</dbReference>
<reference evidence="3" key="1">
    <citation type="submission" date="2017-11" db="EMBL/GenBank/DDBJ databases">
        <authorList>
            <person name="Watanabe M."/>
            <person name="Kojima H."/>
        </authorList>
    </citation>
    <scope>NUCLEOTIDE SEQUENCE [LARGE SCALE GENOMIC DNA]</scope>
    <source>
        <strain evidence="3">Tokyo 01</strain>
    </source>
</reference>
<accession>A0A401FZB9</accession>
<sequence>MTMDIYQFVTGPLAWASFAVFFVGVIVRVALYVRGLDWQLDRVAYTEFKVLGIKGAIRSIVCWLLPFGTRSWRYYPFFTLIFFTFHIGLLFTPVFLEAHNILMKERFGFGIWTISGATADFLTLSVMVAAVFLVLRRIALPEVRILTKAYDYLVLAIAVAPFLTGYLAAHHIGHYQFWLIAHIVAGEIMLVAIPFTKLSHFVLFFMSRMQIGMDFGIKRGGAKNKKGMAW</sequence>
<dbReference type="Proteomes" id="UP000288096">
    <property type="component" value="Unassembled WGS sequence"/>
</dbReference>
<evidence type="ECO:0000256" key="1">
    <source>
        <dbReference type="SAM" id="Phobius"/>
    </source>
</evidence>
<proteinExistence type="predicted"/>
<dbReference type="EMBL" id="BEXT01000001">
    <property type="protein sequence ID" value="GBC62321.1"/>
    <property type="molecule type" value="Genomic_DNA"/>
</dbReference>
<comment type="caution">
    <text evidence="2">The sequence shown here is derived from an EMBL/GenBank/DDBJ whole genome shotgun (WGS) entry which is preliminary data.</text>
</comment>
<gene>
    <name evidence="2" type="ORF">DENIS_3290</name>
</gene>
<dbReference type="NCBIfam" id="NF045716">
    <property type="entry name" value="sulf_resp_HmcE"/>
    <property type="match status" value="1"/>
</dbReference>
<keyword evidence="3" id="KW-1185">Reference proteome</keyword>
<name>A0A401FZB9_9BACT</name>
<feature type="transmembrane region" description="Helical" evidence="1">
    <location>
        <begin position="74"/>
        <end position="96"/>
    </location>
</feature>
<keyword evidence="1" id="KW-0812">Transmembrane</keyword>
<protein>
    <recommendedName>
        <fullName evidence="4">Nitrate reductase</fullName>
    </recommendedName>
</protein>
<keyword evidence="1" id="KW-1133">Transmembrane helix</keyword>
<keyword evidence="1" id="KW-0472">Membrane</keyword>
<feature type="transmembrane region" description="Helical" evidence="1">
    <location>
        <begin position="12"/>
        <end position="33"/>
    </location>
</feature>
<evidence type="ECO:0000313" key="3">
    <source>
        <dbReference type="Proteomes" id="UP000288096"/>
    </source>
</evidence>
<organism evidence="2 3">
    <name type="scientific">Desulfonema ishimotonii</name>
    <dbReference type="NCBI Taxonomy" id="45657"/>
    <lineage>
        <taxon>Bacteria</taxon>
        <taxon>Pseudomonadati</taxon>
        <taxon>Thermodesulfobacteriota</taxon>
        <taxon>Desulfobacteria</taxon>
        <taxon>Desulfobacterales</taxon>
        <taxon>Desulfococcaceae</taxon>
        <taxon>Desulfonema</taxon>
    </lineage>
</organism>
<evidence type="ECO:0000313" key="2">
    <source>
        <dbReference type="EMBL" id="GBC62321.1"/>
    </source>
</evidence>
<reference evidence="3" key="2">
    <citation type="submission" date="2019-01" db="EMBL/GenBank/DDBJ databases">
        <title>Genome sequence of Desulfonema ishimotonii strain Tokyo 01.</title>
        <authorList>
            <person name="Fukui M."/>
        </authorList>
    </citation>
    <scope>NUCLEOTIDE SEQUENCE [LARGE SCALE GENOMIC DNA]</scope>
    <source>
        <strain evidence="3">Tokyo 01</strain>
    </source>
</reference>